<dbReference type="Pfam" id="PF12146">
    <property type="entry name" value="Hydrolase_4"/>
    <property type="match status" value="1"/>
</dbReference>
<dbReference type="RefSeq" id="WP_009517164.1">
    <property type="nucleotide sequence ID" value="NZ_CCAE010000008.1"/>
</dbReference>
<dbReference type="GO" id="GO:0016787">
    <property type="term" value="F:hydrolase activity"/>
    <property type="evidence" value="ECO:0007669"/>
    <property type="project" value="UniProtKB-KW"/>
</dbReference>
<gene>
    <name evidence="2" type="ORF">BN948_01522</name>
</gene>
<reference evidence="3" key="1">
    <citation type="submission" date="2014-02" db="EMBL/GenBank/DDBJ databases">
        <authorList>
            <person name="Gan H."/>
        </authorList>
    </citation>
    <scope>NUCLEOTIDE SEQUENCE [LARGE SCALE GENOMIC DNA]</scope>
    <source>
        <strain evidence="3">S1</strain>
    </source>
</reference>
<dbReference type="AlphaFoldDB" id="A0A1L1PGI2"/>
<dbReference type="InterPro" id="IPR022742">
    <property type="entry name" value="Hydrolase_4"/>
</dbReference>
<dbReference type="InterPro" id="IPR029058">
    <property type="entry name" value="AB_hydrolase_fold"/>
</dbReference>
<accession>A0A1L1PGI2</accession>
<reference evidence="3" key="2">
    <citation type="submission" date="2014-11" db="EMBL/GenBank/DDBJ databases">
        <title>Draft genome sequence of Hydrogenophaga intermedia S1.</title>
        <authorList>
            <person name="Gan H.M."/>
            <person name="Chew T.H."/>
            <person name="Stolz A."/>
        </authorList>
    </citation>
    <scope>NUCLEOTIDE SEQUENCE [LARGE SCALE GENOMIC DNA]</scope>
    <source>
        <strain evidence="3">S1</strain>
    </source>
</reference>
<evidence type="ECO:0000259" key="1">
    <source>
        <dbReference type="Pfam" id="PF12146"/>
    </source>
</evidence>
<name>A0A1L1PGI2_HYDIT</name>
<keyword evidence="2" id="KW-0378">Hydrolase</keyword>
<dbReference type="Proteomes" id="UP000028878">
    <property type="component" value="Unassembled WGS sequence"/>
</dbReference>
<protein>
    <submittedName>
        <fullName evidence="2">Putative alpha/beta hydrolase fold-containing protein</fullName>
    </submittedName>
</protein>
<dbReference type="SUPFAM" id="SSF53474">
    <property type="entry name" value="alpha/beta-Hydrolases"/>
    <property type="match status" value="1"/>
</dbReference>
<dbReference type="Gene3D" id="3.40.50.1820">
    <property type="entry name" value="alpha/beta hydrolase"/>
    <property type="match status" value="1"/>
</dbReference>
<proteinExistence type="predicted"/>
<sequence length="286" mass="31141">MQEQTRIVGAEGHLVATFTPAQGAPGAEAPVVAVLSNSGVIPRSGPHRINVLLARELAAMGIPSVRFDMSGLGDSQRSNSTRSVTEQWVADTREVMDAAQAQFGCGRFFMVGLCSGAIIGHLVALEDQRMRGVLLWDMYAYPTLQSRLRKLAFKIGRAGLLGSTQKAGVMLMRKLHLMPPDDAPEKPKGEMSVSPPKAEFMGRVDRLTNQGVELLFAYCGGQPEWFNHRGQFAAMFAGQPWLPKVAFELLETTDHLITSGPAKRAFIDMTTGWVRARVLPGVGRHS</sequence>
<evidence type="ECO:0000313" key="2">
    <source>
        <dbReference type="EMBL" id="CDN87103.1"/>
    </source>
</evidence>
<keyword evidence="3" id="KW-1185">Reference proteome</keyword>
<evidence type="ECO:0000313" key="3">
    <source>
        <dbReference type="Proteomes" id="UP000028878"/>
    </source>
</evidence>
<feature type="domain" description="Serine aminopeptidase S33" evidence="1">
    <location>
        <begin position="53"/>
        <end position="135"/>
    </location>
</feature>
<organism evidence="2 3">
    <name type="scientific">Hydrogenophaga intermedia</name>
    <dbReference type="NCBI Taxonomy" id="65786"/>
    <lineage>
        <taxon>Bacteria</taxon>
        <taxon>Pseudomonadati</taxon>
        <taxon>Pseudomonadota</taxon>
        <taxon>Betaproteobacteria</taxon>
        <taxon>Burkholderiales</taxon>
        <taxon>Comamonadaceae</taxon>
        <taxon>Hydrogenophaga</taxon>
    </lineage>
</organism>
<dbReference type="EMBL" id="CCAE010000008">
    <property type="protein sequence ID" value="CDN87103.1"/>
    <property type="molecule type" value="Genomic_DNA"/>
</dbReference>